<feature type="region of interest" description="Disordered" evidence="1">
    <location>
        <begin position="81"/>
        <end position="104"/>
    </location>
</feature>
<dbReference type="Proteomes" id="UP001231189">
    <property type="component" value="Unassembled WGS sequence"/>
</dbReference>
<protein>
    <recommendedName>
        <fullName evidence="3">Reverse transcriptase Ty1/copia-type domain-containing protein</fullName>
    </recommendedName>
</protein>
<feature type="domain" description="Reverse transcriptase Ty1/copia-type" evidence="3">
    <location>
        <begin position="31"/>
        <end position="84"/>
    </location>
</feature>
<organism evidence="4 5">
    <name type="scientific">Lolium multiflorum</name>
    <name type="common">Italian ryegrass</name>
    <name type="synonym">Lolium perenne subsp. multiflorum</name>
    <dbReference type="NCBI Taxonomy" id="4521"/>
    <lineage>
        <taxon>Eukaryota</taxon>
        <taxon>Viridiplantae</taxon>
        <taxon>Streptophyta</taxon>
        <taxon>Embryophyta</taxon>
        <taxon>Tracheophyta</taxon>
        <taxon>Spermatophyta</taxon>
        <taxon>Magnoliopsida</taxon>
        <taxon>Liliopsida</taxon>
        <taxon>Poales</taxon>
        <taxon>Poaceae</taxon>
        <taxon>BOP clade</taxon>
        <taxon>Pooideae</taxon>
        <taxon>Poodae</taxon>
        <taxon>Poeae</taxon>
        <taxon>Poeae Chloroplast Group 2 (Poeae type)</taxon>
        <taxon>Loliodinae</taxon>
        <taxon>Loliinae</taxon>
        <taxon>Lolium</taxon>
    </lineage>
</organism>
<keyword evidence="5" id="KW-1185">Reference proteome</keyword>
<dbReference type="Pfam" id="PF07727">
    <property type="entry name" value="RVT_2"/>
    <property type="match status" value="1"/>
</dbReference>
<evidence type="ECO:0000259" key="3">
    <source>
        <dbReference type="Pfam" id="PF07727"/>
    </source>
</evidence>
<feature type="chain" id="PRO_5042199440" description="Reverse transcriptase Ty1/copia-type domain-containing protein" evidence="2">
    <location>
        <begin position="24"/>
        <end position="212"/>
    </location>
</feature>
<name>A0AAD8WUU4_LOLMU</name>
<evidence type="ECO:0000256" key="2">
    <source>
        <dbReference type="SAM" id="SignalP"/>
    </source>
</evidence>
<comment type="caution">
    <text evidence="4">The sequence shown here is derived from an EMBL/GenBank/DDBJ whole genome shotgun (WGS) entry which is preliminary data.</text>
</comment>
<dbReference type="InterPro" id="IPR013103">
    <property type="entry name" value="RVT_2"/>
</dbReference>
<gene>
    <name evidence="4" type="ORF">QYE76_040334</name>
</gene>
<reference evidence="4" key="1">
    <citation type="submission" date="2023-07" db="EMBL/GenBank/DDBJ databases">
        <title>A chromosome-level genome assembly of Lolium multiflorum.</title>
        <authorList>
            <person name="Chen Y."/>
            <person name="Copetti D."/>
            <person name="Kolliker R."/>
            <person name="Studer B."/>
        </authorList>
    </citation>
    <scope>NUCLEOTIDE SEQUENCE</scope>
    <source>
        <strain evidence="4">02402/16</strain>
        <tissue evidence="4">Leaf</tissue>
    </source>
</reference>
<accession>A0AAD8WUU4</accession>
<proteinExistence type="predicted"/>
<evidence type="ECO:0000313" key="5">
    <source>
        <dbReference type="Proteomes" id="UP001231189"/>
    </source>
</evidence>
<evidence type="ECO:0000313" key="4">
    <source>
        <dbReference type="EMBL" id="KAK1679486.1"/>
    </source>
</evidence>
<dbReference type="AlphaFoldDB" id="A0AAD8WUU4"/>
<dbReference type="EMBL" id="JAUUTY010000002">
    <property type="protein sequence ID" value="KAK1679486.1"/>
    <property type="molecule type" value="Genomic_DNA"/>
</dbReference>
<feature type="signal peptide" evidence="2">
    <location>
        <begin position="1"/>
        <end position="23"/>
    </location>
</feature>
<sequence>MGFAARRLWKVFRIVALGTGGFATEALSRRKGRFEMSMMGEMKLFLGFEIKQLREGTFINQAKYLQDMLKRFKMTEMKGVATPMGNGRGAAGLRTAGSRQRPAEEQPAGAVAGFLGSRLALSPSRPGCGLQRCSWAGFYKPYPTGVCTSDRLEAGESCTGRNWVGEPGSKVHADLISRKDVPRAGQAIMAYVGPYALQSMMTTTTAPPTPLT</sequence>
<evidence type="ECO:0000256" key="1">
    <source>
        <dbReference type="SAM" id="MobiDB-lite"/>
    </source>
</evidence>
<keyword evidence="2" id="KW-0732">Signal</keyword>